<dbReference type="InterPro" id="IPR049704">
    <property type="entry name" value="Aminotrans_3_PPA_site"/>
</dbReference>
<evidence type="ECO:0000313" key="6">
    <source>
        <dbReference type="Proteomes" id="UP001138757"/>
    </source>
</evidence>
<evidence type="ECO:0000256" key="1">
    <source>
        <dbReference type="ARBA" id="ARBA00001933"/>
    </source>
</evidence>
<keyword evidence="5" id="KW-0032">Aminotransferase</keyword>
<dbReference type="PANTHER" id="PTHR45688">
    <property type="match status" value="1"/>
</dbReference>
<dbReference type="Gene3D" id="3.40.640.10">
    <property type="entry name" value="Type I PLP-dependent aspartate aminotransferase-like (Major domain)"/>
    <property type="match status" value="1"/>
</dbReference>
<comment type="cofactor">
    <cofactor evidence="1">
        <name>pyridoxal 5'-phosphate</name>
        <dbReference type="ChEBI" id="CHEBI:597326"/>
    </cofactor>
</comment>
<sequence>MSQFEDQQLLHRRQKVLGSSTPLFYDRPLQLLRGEGAWVFDADGRRYLDAYNNVPHVGHCHPHVVDAMCRQAREININTRYLHPLIVELGERLTATFDDPLDVVAFTCTGTEANELAIRIARTHTGNQGLIVSDWNYHGHSITLAGATTALPAPEAMARHARTFAVPDMSRGVSAQASLAQLEQAIASLKESGHGVAAMLVDTIFSSEGLPDVPAGWLNSAMEMVHKAGGLLIADEVQPGFGRTGEGMWGYRVHGLIPDIVTMGKPMGNGHPIAATVTTRALLESFGQQSLYFNTFGGNPVSAAVGLAVLDVIEQEGLIAHARVAGAYAIRRLNAIIGRHPVIKQMRGRGLFFGLEMVDPVTGEPASAEARRVVNRMRDEGVLLSRIGHDDNILKIRPPMAFGCEHADFLIERLDKVLGEAR</sequence>
<dbReference type="AlphaFoldDB" id="A0A9X1DG64"/>
<dbReference type="GO" id="GO:0030170">
    <property type="term" value="F:pyridoxal phosphate binding"/>
    <property type="evidence" value="ECO:0007669"/>
    <property type="project" value="InterPro"/>
</dbReference>
<organism evidence="5 6">
    <name type="scientific">Sphingobium nicotianae</name>
    <dbReference type="NCBI Taxonomy" id="2782607"/>
    <lineage>
        <taxon>Bacteria</taxon>
        <taxon>Pseudomonadati</taxon>
        <taxon>Pseudomonadota</taxon>
        <taxon>Alphaproteobacteria</taxon>
        <taxon>Sphingomonadales</taxon>
        <taxon>Sphingomonadaceae</taxon>
        <taxon>Sphingobium</taxon>
    </lineage>
</organism>
<dbReference type="RefSeq" id="WP_214625503.1">
    <property type="nucleotide sequence ID" value="NZ_JAHGAW010000016.1"/>
</dbReference>
<reference evidence="5" key="1">
    <citation type="submission" date="2021-05" db="EMBL/GenBank/DDBJ databases">
        <title>Genome of Sphingobium sp. strain.</title>
        <authorList>
            <person name="Fan R."/>
        </authorList>
    </citation>
    <scope>NUCLEOTIDE SEQUENCE</scope>
    <source>
        <strain evidence="5">H33</strain>
    </source>
</reference>
<comment type="caution">
    <text evidence="5">The sequence shown here is derived from an EMBL/GenBank/DDBJ whole genome shotgun (WGS) entry which is preliminary data.</text>
</comment>
<dbReference type="InterPro" id="IPR015424">
    <property type="entry name" value="PyrdxlP-dep_Trfase"/>
</dbReference>
<dbReference type="Proteomes" id="UP001138757">
    <property type="component" value="Unassembled WGS sequence"/>
</dbReference>
<keyword evidence="3 4" id="KW-0663">Pyridoxal phosphate</keyword>
<evidence type="ECO:0000256" key="3">
    <source>
        <dbReference type="ARBA" id="ARBA00022898"/>
    </source>
</evidence>
<accession>A0A9X1DG64</accession>
<comment type="similarity">
    <text evidence="2 4">Belongs to the class-III pyridoxal-phosphate-dependent aminotransferase family.</text>
</comment>
<gene>
    <name evidence="5" type="ORF">KK488_20045</name>
</gene>
<dbReference type="InterPro" id="IPR015421">
    <property type="entry name" value="PyrdxlP-dep_Trfase_major"/>
</dbReference>
<evidence type="ECO:0000313" key="5">
    <source>
        <dbReference type="EMBL" id="MBT2189248.1"/>
    </source>
</evidence>
<evidence type="ECO:0000256" key="2">
    <source>
        <dbReference type="ARBA" id="ARBA00008954"/>
    </source>
</evidence>
<evidence type="ECO:0000256" key="4">
    <source>
        <dbReference type="RuleBase" id="RU003560"/>
    </source>
</evidence>
<dbReference type="Gene3D" id="3.90.1150.10">
    <property type="entry name" value="Aspartate Aminotransferase, domain 1"/>
    <property type="match status" value="1"/>
</dbReference>
<keyword evidence="5" id="KW-0808">Transferase</keyword>
<dbReference type="PIRSF" id="PIRSF000521">
    <property type="entry name" value="Transaminase_4ab_Lys_Orn"/>
    <property type="match status" value="1"/>
</dbReference>
<dbReference type="InterPro" id="IPR005814">
    <property type="entry name" value="Aminotrans_3"/>
</dbReference>
<dbReference type="GO" id="GO:0008483">
    <property type="term" value="F:transaminase activity"/>
    <property type="evidence" value="ECO:0007669"/>
    <property type="project" value="UniProtKB-KW"/>
</dbReference>
<dbReference type="EMBL" id="JAHGAW010000016">
    <property type="protein sequence ID" value="MBT2189248.1"/>
    <property type="molecule type" value="Genomic_DNA"/>
</dbReference>
<keyword evidence="6" id="KW-1185">Reference proteome</keyword>
<dbReference type="SUPFAM" id="SSF53383">
    <property type="entry name" value="PLP-dependent transferases"/>
    <property type="match status" value="1"/>
</dbReference>
<dbReference type="CDD" id="cd00610">
    <property type="entry name" value="OAT_like"/>
    <property type="match status" value="1"/>
</dbReference>
<name>A0A9X1DG64_9SPHN</name>
<dbReference type="PROSITE" id="PS00600">
    <property type="entry name" value="AA_TRANSFER_CLASS_3"/>
    <property type="match status" value="1"/>
</dbReference>
<proteinExistence type="inferred from homology"/>
<protein>
    <submittedName>
        <fullName evidence="5">Aminotransferase class III-fold pyridoxal phosphate-dependent enzyme</fullName>
    </submittedName>
</protein>
<dbReference type="Pfam" id="PF00202">
    <property type="entry name" value="Aminotran_3"/>
    <property type="match status" value="1"/>
</dbReference>
<dbReference type="InterPro" id="IPR015422">
    <property type="entry name" value="PyrdxlP-dep_Trfase_small"/>
</dbReference>
<dbReference type="PANTHER" id="PTHR45688:SF13">
    <property type="entry name" value="ALANINE--GLYOXYLATE AMINOTRANSFERASE 2-LIKE"/>
    <property type="match status" value="1"/>
</dbReference>